<dbReference type="AlphaFoldDB" id="M5EWF9"/>
<dbReference type="CDD" id="cd06261">
    <property type="entry name" value="TM_PBP2"/>
    <property type="match status" value="1"/>
</dbReference>
<dbReference type="SUPFAM" id="SSF161098">
    <property type="entry name" value="MetI-like"/>
    <property type="match status" value="1"/>
</dbReference>
<keyword evidence="11" id="KW-1185">Reference proteome</keyword>
<proteinExistence type="inferred from homology"/>
<dbReference type="PANTHER" id="PTHR42929">
    <property type="entry name" value="INNER MEMBRANE ABC TRANSPORTER PERMEASE PROTEIN YDCU-RELATED-RELATED"/>
    <property type="match status" value="1"/>
</dbReference>
<evidence type="ECO:0000256" key="1">
    <source>
        <dbReference type="ARBA" id="ARBA00004651"/>
    </source>
</evidence>
<evidence type="ECO:0000256" key="8">
    <source>
        <dbReference type="RuleBase" id="RU363032"/>
    </source>
</evidence>
<evidence type="ECO:0000256" key="3">
    <source>
        <dbReference type="ARBA" id="ARBA00022448"/>
    </source>
</evidence>
<feature type="transmembrane region" description="Helical" evidence="8">
    <location>
        <begin position="165"/>
        <end position="186"/>
    </location>
</feature>
<feature type="transmembrane region" description="Helical" evidence="8">
    <location>
        <begin position="32"/>
        <end position="52"/>
    </location>
</feature>
<dbReference type="EMBL" id="CAUM01000143">
    <property type="protein sequence ID" value="CCV08315.1"/>
    <property type="molecule type" value="Genomic_DNA"/>
</dbReference>
<keyword evidence="4" id="KW-1003">Cell membrane</keyword>
<feature type="transmembrane region" description="Helical" evidence="8">
    <location>
        <begin position="260"/>
        <end position="283"/>
    </location>
</feature>
<sequence length="297" mass="31571">MLVPLRNQGVAMSVETQRSIATMRMPGGLGGLLPALILIGLFFVVPVLALLLRSVTDPAPGLQNYAALLGDGTYARVFFNTFLVAAVVTIVTILVAFPVAWMLAIMPPALASIVFGIIILSMWTNLLTRTYAWMVLLQRTGVINRALMATGVIDQPLPLINNLTGVTIGMVYIMLPFMILPLVGTLRAIDPMTLRAAALCGASPFQAFRRILLPLSLPGVAAGGLMVFVMSLGYFVTPALLGGTANMMLAEMIAQMIQSLLNWGLGSAAAFILLVVTMALYALQLRLVGARRATGGV</sequence>
<evidence type="ECO:0000259" key="9">
    <source>
        <dbReference type="PROSITE" id="PS50928"/>
    </source>
</evidence>
<comment type="caution">
    <text evidence="10">The sequence shown here is derived from an EMBL/GenBank/DDBJ whole genome shotgun (WGS) entry which is preliminary data.</text>
</comment>
<keyword evidence="6 8" id="KW-1133">Transmembrane helix</keyword>
<comment type="similarity">
    <text evidence="2">Belongs to the binding-protein-dependent transport system permease family. CysTW subfamily.</text>
</comment>
<keyword evidence="7 8" id="KW-0472">Membrane</keyword>
<feature type="transmembrane region" description="Helical" evidence="8">
    <location>
        <begin position="103"/>
        <end position="124"/>
    </location>
</feature>
<keyword evidence="5 8" id="KW-0812">Transmembrane</keyword>
<dbReference type="STRING" id="1297569.MESS2_730211"/>
<evidence type="ECO:0000313" key="11">
    <source>
        <dbReference type="Proteomes" id="UP000012062"/>
    </source>
</evidence>
<dbReference type="eggNOG" id="COG1176">
    <property type="taxonomic scope" value="Bacteria"/>
</dbReference>
<evidence type="ECO:0000256" key="2">
    <source>
        <dbReference type="ARBA" id="ARBA00007069"/>
    </source>
</evidence>
<name>M5EWF9_9HYPH</name>
<feature type="transmembrane region" description="Helical" evidence="8">
    <location>
        <begin position="215"/>
        <end position="240"/>
    </location>
</feature>
<dbReference type="Pfam" id="PF00528">
    <property type="entry name" value="BPD_transp_1"/>
    <property type="match status" value="1"/>
</dbReference>
<dbReference type="GO" id="GO:0005886">
    <property type="term" value="C:plasma membrane"/>
    <property type="evidence" value="ECO:0007669"/>
    <property type="project" value="UniProtKB-SubCell"/>
</dbReference>
<dbReference type="Proteomes" id="UP000012062">
    <property type="component" value="Unassembled WGS sequence"/>
</dbReference>
<feature type="domain" description="ABC transmembrane type-1" evidence="9">
    <location>
        <begin position="78"/>
        <end position="284"/>
    </location>
</feature>
<dbReference type="InterPro" id="IPR000515">
    <property type="entry name" value="MetI-like"/>
</dbReference>
<evidence type="ECO:0000256" key="5">
    <source>
        <dbReference type="ARBA" id="ARBA00022692"/>
    </source>
</evidence>
<dbReference type="InterPro" id="IPR035906">
    <property type="entry name" value="MetI-like_sf"/>
</dbReference>
<organism evidence="10 11">
    <name type="scientific">Mesorhizobium metallidurans STM 2683</name>
    <dbReference type="NCBI Taxonomy" id="1297569"/>
    <lineage>
        <taxon>Bacteria</taxon>
        <taxon>Pseudomonadati</taxon>
        <taxon>Pseudomonadota</taxon>
        <taxon>Alphaproteobacteria</taxon>
        <taxon>Hyphomicrobiales</taxon>
        <taxon>Phyllobacteriaceae</taxon>
        <taxon>Mesorhizobium</taxon>
    </lineage>
</organism>
<evidence type="ECO:0000313" key="10">
    <source>
        <dbReference type="EMBL" id="CCV08315.1"/>
    </source>
</evidence>
<dbReference type="GO" id="GO:0055085">
    <property type="term" value="P:transmembrane transport"/>
    <property type="evidence" value="ECO:0007669"/>
    <property type="project" value="InterPro"/>
</dbReference>
<comment type="subcellular location">
    <subcellularLocation>
        <location evidence="1 8">Cell membrane</location>
        <topology evidence="1 8">Multi-pass membrane protein</topology>
    </subcellularLocation>
</comment>
<reference evidence="10 11" key="1">
    <citation type="submission" date="2013-02" db="EMBL/GenBank/DDBJ databases">
        <authorList>
            <person name="Genoscope - CEA"/>
        </authorList>
    </citation>
    <scope>NUCLEOTIDE SEQUENCE [LARGE SCALE GENOMIC DNA]</scope>
    <source>
        <strain evidence="10 11">STM 2683</strain>
    </source>
</reference>
<evidence type="ECO:0000256" key="7">
    <source>
        <dbReference type="ARBA" id="ARBA00023136"/>
    </source>
</evidence>
<protein>
    <submittedName>
        <fullName evidence="10">Binding-protein-dependent transport systems inner membrane component</fullName>
    </submittedName>
</protein>
<feature type="transmembrane region" description="Helical" evidence="8">
    <location>
        <begin position="73"/>
        <end position="97"/>
    </location>
</feature>
<gene>
    <name evidence="10" type="ORF">MESS2_730211</name>
</gene>
<evidence type="ECO:0000256" key="6">
    <source>
        <dbReference type="ARBA" id="ARBA00022989"/>
    </source>
</evidence>
<dbReference type="PANTHER" id="PTHR42929:SF5">
    <property type="entry name" value="ABC TRANSPORTER PERMEASE PROTEIN"/>
    <property type="match status" value="1"/>
</dbReference>
<accession>M5EWF9</accession>
<dbReference type="PROSITE" id="PS50928">
    <property type="entry name" value="ABC_TM1"/>
    <property type="match status" value="1"/>
</dbReference>
<dbReference type="Gene3D" id="1.10.3720.10">
    <property type="entry name" value="MetI-like"/>
    <property type="match status" value="1"/>
</dbReference>
<evidence type="ECO:0000256" key="4">
    <source>
        <dbReference type="ARBA" id="ARBA00022475"/>
    </source>
</evidence>
<keyword evidence="3 8" id="KW-0813">Transport</keyword>